<dbReference type="PANTHER" id="PTHR44094:SF8">
    <property type="entry name" value="DNAJ HEAT SHOCK N-TERMINAL DOMAIN-CONTAINING PROTEIN-RELATED"/>
    <property type="match status" value="1"/>
</dbReference>
<dbReference type="Gene3D" id="1.10.287.110">
    <property type="entry name" value="DnaJ domain"/>
    <property type="match status" value="1"/>
</dbReference>
<dbReference type="EMBL" id="JALLKP010000002">
    <property type="protein sequence ID" value="KAK2196997.1"/>
    <property type="molecule type" value="Genomic_DNA"/>
</dbReference>
<dbReference type="GeneID" id="94336545"/>
<proteinExistence type="predicted"/>
<dbReference type="InterPro" id="IPR026894">
    <property type="entry name" value="DnaJ_X"/>
</dbReference>
<keyword evidence="3" id="KW-1185">Reference proteome</keyword>
<dbReference type="PROSITE" id="PS00636">
    <property type="entry name" value="DNAJ_1"/>
    <property type="match status" value="1"/>
</dbReference>
<dbReference type="Pfam" id="PF14308">
    <property type="entry name" value="DnaJ-X"/>
    <property type="match status" value="1"/>
</dbReference>
<dbReference type="Proteomes" id="UP001214638">
    <property type="component" value="Unassembled WGS sequence"/>
</dbReference>
<dbReference type="InterPro" id="IPR001623">
    <property type="entry name" value="DnaJ_domain"/>
</dbReference>
<protein>
    <submittedName>
        <fullName evidence="2">Bifunctional DnaJ domain/DnaJ domain</fullName>
    </submittedName>
</protein>
<evidence type="ECO:0000313" key="3">
    <source>
        <dbReference type="Proteomes" id="UP001214638"/>
    </source>
</evidence>
<dbReference type="PANTHER" id="PTHR44094">
    <property type="entry name" value="DNAJ HEAT SHOCK N-TERMINAL DOMAIN-CONTAINING PROTEIN"/>
    <property type="match status" value="1"/>
</dbReference>
<feature type="domain" description="J" evidence="1">
    <location>
        <begin position="220"/>
        <end position="284"/>
    </location>
</feature>
<dbReference type="AlphaFoldDB" id="A0AAD9PM83"/>
<evidence type="ECO:0000313" key="2">
    <source>
        <dbReference type="EMBL" id="KAK2196997.1"/>
    </source>
</evidence>
<dbReference type="RefSeq" id="XP_067803839.1">
    <property type="nucleotide sequence ID" value="XM_067947275.1"/>
</dbReference>
<name>A0AAD9PM83_9APIC</name>
<dbReference type="InterPro" id="IPR036869">
    <property type="entry name" value="J_dom_sf"/>
</dbReference>
<organism evidence="2 3">
    <name type="scientific">Babesia duncani</name>
    <dbReference type="NCBI Taxonomy" id="323732"/>
    <lineage>
        <taxon>Eukaryota</taxon>
        <taxon>Sar</taxon>
        <taxon>Alveolata</taxon>
        <taxon>Apicomplexa</taxon>
        <taxon>Aconoidasida</taxon>
        <taxon>Piroplasmida</taxon>
        <taxon>Babesiidae</taxon>
        <taxon>Babesia</taxon>
    </lineage>
</organism>
<dbReference type="PROSITE" id="PS50076">
    <property type="entry name" value="DNAJ_2"/>
    <property type="match status" value="1"/>
</dbReference>
<accession>A0AAD9PM83</accession>
<dbReference type="KEGG" id="bdw:94336545"/>
<sequence>MDRSNSSEDPHTEAMHYVQEQMEMAEKRTNYKKSKSKEHQIDPYSALMIKSVGIPANYELTKEHVISDFFSTRVPRDAGAGLSSGLKSVTKGVAFGMASLVVCPMVGVSEQGLKGFFKGVGAGVMAAIMLPLAGVGVAGYQISRGVINTPKAICKKAKGKVWSKQHREWRDNWYSLEEEAAEVLDENREVPQISVGAQHNTLDESGPVPLDVNRTVVDMEFYEILGVNTNATQEEIRRRYYKLAKKYHPDRNGPEASTEMFKRLGEAYQVLGDEERREKYDRMGKSATNDMPILDSSLFFMMLFGSEDFEPLIGKLRMALFVELELNSPDASPTNIDFEKSQTAREVKVALNLRDVVRPFVCGDVEHWRNEMHTRAKSLCKNYFSTSMVETIGWTYGNYAHQYLGKLDTFLGIGGRIAKIQEQSRSFGKGFKTLRSIVKTAVAERSLLKSRKNGEEQHLLHEDYVGDVCESTLPEILDVMLNICLMDIQGTVRTACKRVLKDMGVDIQWRRKRAQALVEMGKIFIQAAAEQRQRFEQEGTSDFFDAFVHTAKERHMHAQDNKWQE</sequence>
<dbReference type="PRINTS" id="PR00625">
    <property type="entry name" value="JDOMAIN"/>
</dbReference>
<dbReference type="SMART" id="SM00271">
    <property type="entry name" value="DnaJ"/>
    <property type="match status" value="1"/>
</dbReference>
<dbReference type="CDD" id="cd06257">
    <property type="entry name" value="DnaJ"/>
    <property type="match status" value="1"/>
</dbReference>
<reference evidence="2" key="1">
    <citation type="journal article" date="2023" name="Nat. Microbiol.">
        <title>Babesia duncani multi-omics identifies virulence factors and drug targets.</title>
        <authorList>
            <person name="Singh P."/>
            <person name="Lonardi S."/>
            <person name="Liang Q."/>
            <person name="Vydyam P."/>
            <person name="Khabirova E."/>
            <person name="Fang T."/>
            <person name="Gihaz S."/>
            <person name="Thekkiniath J."/>
            <person name="Munshi M."/>
            <person name="Abel S."/>
            <person name="Ciampossin L."/>
            <person name="Batugedara G."/>
            <person name="Gupta M."/>
            <person name="Lu X.M."/>
            <person name="Lenz T."/>
            <person name="Chakravarty S."/>
            <person name="Cornillot E."/>
            <person name="Hu Y."/>
            <person name="Ma W."/>
            <person name="Gonzalez L.M."/>
            <person name="Sanchez S."/>
            <person name="Estrada K."/>
            <person name="Sanchez-Flores A."/>
            <person name="Montero E."/>
            <person name="Harb O.S."/>
            <person name="Le Roch K.G."/>
            <person name="Mamoun C.B."/>
        </authorList>
    </citation>
    <scope>NUCLEOTIDE SEQUENCE</scope>
    <source>
        <strain evidence="2">WA1</strain>
    </source>
</reference>
<comment type="caution">
    <text evidence="2">The sequence shown here is derived from an EMBL/GenBank/DDBJ whole genome shotgun (WGS) entry which is preliminary data.</text>
</comment>
<dbReference type="SUPFAM" id="SSF46565">
    <property type="entry name" value="Chaperone J-domain"/>
    <property type="match status" value="1"/>
</dbReference>
<dbReference type="InterPro" id="IPR018253">
    <property type="entry name" value="DnaJ_domain_CS"/>
</dbReference>
<gene>
    <name evidence="2" type="ORF">BdWA1_002247</name>
</gene>
<evidence type="ECO:0000259" key="1">
    <source>
        <dbReference type="PROSITE" id="PS50076"/>
    </source>
</evidence>
<dbReference type="Pfam" id="PF00226">
    <property type="entry name" value="DnaJ"/>
    <property type="match status" value="1"/>
</dbReference>
<dbReference type="InterPro" id="IPR052423">
    <property type="entry name" value="EMIR"/>
</dbReference>